<dbReference type="Pfam" id="PF04055">
    <property type="entry name" value="Radical_SAM"/>
    <property type="match status" value="1"/>
</dbReference>
<dbReference type="SFLD" id="SFLDG01386">
    <property type="entry name" value="main_SPASM_domain-containing"/>
    <property type="match status" value="1"/>
</dbReference>
<dbReference type="NCBIfam" id="TIGR04085">
    <property type="entry name" value="rSAM_more_4Fe4S"/>
    <property type="match status" value="1"/>
</dbReference>
<dbReference type="Proteomes" id="UP000003240">
    <property type="component" value="Unassembled WGS sequence"/>
</dbReference>
<dbReference type="Gene3D" id="3.20.20.70">
    <property type="entry name" value="Aldolase class I"/>
    <property type="match status" value="1"/>
</dbReference>
<evidence type="ECO:0000256" key="4">
    <source>
        <dbReference type="ARBA" id="ARBA00023004"/>
    </source>
</evidence>
<protein>
    <submittedName>
        <fullName evidence="8">Arylsulfatase regulator</fullName>
    </submittedName>
</protein>
<dbReference type="InterPro" id="IPR023867">
    <property type="entry name" value="Sulphatase_maturase_rSAM"/>
</dbReference>
<evidence type="ECO:0000256" key="1">
    <source>
        <dbReference type="ARBA" id="ARBA00001966"/>
    </source>
</evidence>
<comment type="similarity">
    <text evidence="6">Belongs to the radical SAM superfamily. Anaerobic sulfatase-maturating enzyme family.</text>
</comment>
<evidence type="ECO:0000256" key="2">
    <source>
        <dbReference type="ARBA" id="ARBA00022691"/>
    </source>
</evidence>
<evidence type="ECO:0000313" key="8">
    <source>
        <dbReference type="EMBL" id="EGO65105.1"/>
    </source>
</evidence>
<dbReference type="GO" id="GO:0051536">
    <property type="term" value="F:iron-sulfur cluster binding"/>
    <property type="evidence" value="ECO:0007669"/>
    <property type="project" value="UniProtKB-KW"/>
</dbReference>
<comment type="caution">
    <text evidence="8">The sequence shown here is derived from an EMBL/GenBank/DDBJ whole genome shotgun (WGS) entry which is preliminary data.</text>
</comment>
<accession>F7NFS8</accession>
<evidence type="ECO:0000256" key="3">
    <source>
        <dbReference type="ARBA" id="ARBA00022723"/>
    </source>
</evidence>
<dbReference type="SFLD" id="SFLDG01384">
    <property type="entry name" value="thioether_bond_formation_requi"/>
    <property type="match status" value="1"/>
</dbReference>
<sequence length="418" mass="46806">MTEPNHMQWLHQIADFIGEYPGRNPGYSPQALMADLRKHFGLKKTDAEKLVQLMSREMNRFVLASLELNLTFHCNLACEYCFVHNRSPEDRMDFVTAAKAIDLLLTQGYPNVTITLIGGEPLLEFELIQKIVPYALENAQKRNIAVEWAVTTNGTLINEAMLAFFSKYRINLLLSLDGGPETHDRYRKTKNGEGTWQQIVALIPLLRQYQGWLGARMTVSIEAVDSMRQDFRQLVDLGINQFIIAPAQGARLWSQEEIRRYSLGLAAIQQDYYALKEAGASLYIEEFETVIKPDGSWGCQAGATSLAVAPNGDVSPCSKLLGLTSKKGQCIIGNVHSGIDYGLLAPFQISKSRHLPQCSQCSHPCNGGCYAVNYEQTGDHFTPSEENCRFWAVHQEIARWVKIAAKDDDCSSYSNSVV</sequence>
<dbReference type="STRING" id="1009370.ALO_04548"/>
<evidence type="ECO:0000256" key="5">
    <source>
        <dbReference type="ARBA" id="ARBA00023014"/>
    </source>
</evidence>
<dbReference type="EMBL" id="AFGF01000033">
    <property type="protein sequence ID" value="EGO65105.1"/>
    <property type="molecule type" value="Genomic_DNA"/>
</dbReference>
<organism evidence="8 9">
    <name type="scientific">Acetonema longum DSM 6540</name>
    <dbReference type="NCBI Taxonomy" id="1009370"/>
    <lineage>
        <taxon>Bacteria</taxon>
        <taxon>Bacillati</taxon>
        <taxon>Bacillota</taxon>
        <taxon>Negativicutes</taxon>
        <taxon>Acetonemataceae</taxon>
        <taxon>Acetonema</taxon>
    </lineage>
</organism>
<dbReference type="InterPro" id="IPR023885">
    <property type="entry name" value="4Fe4S-binding_SPASM_dom"/>
</dbReference>
<dbReference type="InterPro" id="IPR058240">
    <property type="entry name" value="rSAM_sf"/>
</dbReference>
<dbReference type="InterPro" id="IPR013785">
    <property type="entry name" value="Aldolase_TIM"/>
</dbReference>
<dbReference type="SUPFAM" id="SSF102114">
    <property type="entry name" value="Radical SAM enzymes"/>
    <property type="match status" value="1"/>
</dbReference>
<dbReference type="eggNOG" id="COG0641">
    <property type="taxonomic scope" value="Bacteria"/>
</dbReference>
<dbReference type="GO" id="GO:0046872">
    <property type="term" value="F:metal ion binding"/>
    <property type="evidence" value="ECO:0007669"/>
    <property type="project" value="UniProtKB-KW"/>
</dbReference>
<keyword evidence="5" id="KW-0411">Iron-sulfur</keyword>
<dbReference type="PROSITE" id="PS51918">
    <property type="entry name" value="RADICAL_SAM"/>
    <property type="match status" value="1"/>
</dbReference>
<dbReference type="AlphaFoldDB" id="F7NFS8"/>
<name>F7NFS8_9FIRM</name>
<keyword evidence="3" id="KW-0479">Metal-binding</keyword>
<feature type="domain" description="Radical SAM core" evidence="7">
    <location>
        <begin position="60"/>
        <end position="285"/>
    </location>
</feature>
<dbReference type="SFLD" id="SFLDS00029">
    <property type="entry name" value="Radical_SAM"/>
    <property type="match status" value="1"/>
</dbReference>
<dbReference type="InterPro" id="IPR007197">
    <property type="entry name" value="rSAM"/>
</dbReference>
<gene>
    <name evidence="8" type="ORF">ALO_04548</name>
</gene>
<evidence type="ECO:0000313" key="9">
    <source>
        <dbReference type="Proteomes" id="UP000003240"/>
    </source>
</evidence>
<dbReference type="CDD" id="cd01335">
    <property type="entry name" value="Radical_SAM"/>
    <property type="match status" value="1"/>
</dbReference>
<keyword evidence="2" id="KW-0949">S-adenosyl-L-methionine</keyword>
<keyword evidence="4" id="KW-0408">Iron</keyword>
<dbReference type="GO" id="GO:0016491">
    <property type="term" value="F:oxidoreductase activity"/>
    <property type="evidence" value="ECO:0007669"/>
    <property type="project" value="InterPro"/>
</dbReference>
<dbReference type="SFLD" id="SFLDG01067">
    <property type="entry name" value="SPASM/twitch_domain_containing"/>
    <property type="match status" value="1"/>
</dbReference>
<proteinExistence type="inferred from homology"/>
<dbReference type="PANTHER" id="PTHR43273">
    <property type="entry name" value="ANAEROBIC SULFATASE-MATURATING ENZYME HOMOLOG ASLB-RELATED"/>
    <property type="match status" value="1"/>
</dbReference>
<evidence type="ECO:0000259" key="7">
    <source>
        <dbReference type="PROSITE" id="PS51918"/>
    </source>
</evidence>
<evidence type="ECO:0000256" key="6">
    <source>
        <dbReference type="ARBA" id="ARBA00023601"/>
    </source>
</evidence>
<keyword evidence="9" id="KW-1185">Reference proteome</keyword>
<dbReference type="PANTHER" id="PTHR43273:SF3">
    <property type="entry name" value="ANAEROBIC SULFATASE-MATURATING ENZYME HOMOLOG ASLB-RELATED"/>
    <property type="match status" value="1"/>
</dbReference>
<comment type="cofactor">
    <cofactor evidence="1">
        <name>[4Fe-4S] cluster</name>
        <dbReference type="ChEBI" id="CHEBI:49883"/>
    </cofactor>
</comment>
<reference evidence="8 9" key="1">
    <citation type="journal article" date="2011" name="EMBO J.">
        <title>Structural diversity of bacterial flagellar motors.</title>
        <authorList>
            <person name="Chen S."/>
            <person name="Beeby M."/>
            <person name="Murphy G.E."/>
            <person name="Leadbetter J.R."/>
            <person name="Hendrixson D.R."/>
            <person name="Briegel A."/>
            <person name="Li Z."/>
            <person name="Shi J."/>
            <person name="Tocheva E.I."/>
            <person name="Muller A."/>
            <person name="Dobro M.J."/>
            <person name="Jensen G.J."/>
        </authorList>
    </citation>
    <scope>NUCLEOTIDE SEQUENCE [LARGE SCALE GENOMIC DNA]</scope>
    <source>
        <strain evidence="8 9">DSM 6540</strain>
    </source>
</reference>